<name>A0A6H2DJ79_9SPHN</name>
<dbReference type="AlphaFoldDB" id="A0A6H2DJ79"/>
<accession>A0A6H2DJ79</accession>
<evidence type="ECO:0000313" key="1">
    <source>
        <dbReference type="EMBL" id="QJB68043.1"/>
    </source>
</evidence>
<reference evidence="1 2" key="1">
    <citation type="submission" date="2020-04" db="EMBL/GenBank/DDBJ databases">
        <title>Genome sequence for Sphingorhabdus sp. strain M1.</title>
        <authorList>
            <person name="Park S.-J."/>
        </authorList>
    </citation>
    <scope>NUCLEOTIDE SEQUENCE [LARGE SCALE GENOMIC DNA]</scope>
    <source>
        <strain evidence="1 2">JK6</strain>
    </source>
</reference>
<dbReference type="KEGG" id="phao:HF685_00905"/>
<organism evidence="1 2">
    <name type="scientific">Parasphingorhabdus halotolerans</name>
    <dbReference type="NCBI Taxonomy" id="2725558"/>
    <lineage>
        <taxon>Bacteria</taxon>
        <taxon>Pseudomonadati</taxon>
        <taxon>Pseudomonadota</taxon>
        <taxon>Alphaproteobacteria</taxon>
        <taxon>Sphingomonadales</taxon>
        <taxon>Sphingomonadaceae</taxon>
        <taxon>Parasphingorhabdus</taxon>
    </lineage>
</organism>
<dbReference type="EMBL" id="CP051217">
    <property type="protein sequence ID" value="QJB68043.1"/>
    <property type="molecule type" value="Genomic_DNA"/>
</dbReference>
<proteinExistence type="predicted"/>
<protein>
    <submittedName>
        <fullName evidence="1">Uncharacterized protein</fullName>
    </submittedName>
</protein>
<evidence type="ECO:0000313" key="2">
    <source>
        <dbReference type="Proteomes" id="UP000501600"/>
    </source>
</evidence>
<gene>
    <name evidence="1" type="ORF">HF685_00905</name>
</gene>
<dbReference type="RefSeq" id="WP_168817784.1">
    <property type="nucleotide sequence ID" value="NZ_CP051217.1"/>
</dbReference>
<sequence>MMLPESLAKRLVALLATEGLIELSEKSESALDENLSLSELGVSKVTQILNESADELSLEIDTTDAKAFFAQS</sequence>
<keyword evidence="2" id="KW-1185">Reference proteome</keyword>
<dbReference type="Proteomes" id="UP000501600">
    <property type="component" value="Chromosome"/>
</dbReference>